<evidence type="ECO:0000313" key="1">
    <source>
        <dbReference type="EMBL" id="ANP45773.1"/>
    </source>
</evidence>
<protein>
    <submittedName>
        <fullName evidence="1">Uncharacterized protein</fullName>
    </submittedName>
</protein>
<dbReference type="AlphaFoldDB" id="A0A1B1AGU0"/>
<gene>
    <name evidence="1" type="ORF">ATE48_07485</name>
</gene>
<accession>A0A1B1AGU0</accession>
<dbReference type="KEGG" id="cbot:ATE48_07485"/>
<keyword evidence="2" id="KW-1185">Reference proteome</keyword>
<reference evidence="1 2" key="1">
    <citation type="submission" date="2015-11" db="EMBL/GenBank/DDBJ databases">
        <title>Whole-Genome Sequence of Candidatus Oderbacter manganicum from the National Park Lower Oder Valley, Germany.</title>
        <authorList>
            <person name="Braun B."/>
            <person name="Liere K."/>
            <person name="Szewzyk U."/>
        </authorList>
    </citation>
    <scope>NUCLEOTIDE SEQUENCE [LARGE SCALE GENOMIC DNA]</scope>
    <source>
        <strain evidence="1 2">OTSz_A_272</strain>
    </source>
</reference>
<name>A0A1B1AGU0_9PROT</name>
<organism evidence="1 2">
    <name type="scientific">Candidatus Viadribacter manganicus</name>
    <dbReference type="NCBI Taxonomy" id="1759059"/>
    <lineage>
        <taxon>Bacteria</taxon>
        <taxon>Pseudomonadati</taxon>
        <taxon>Pseudomonadota</taxon>
        <taxon>Alphaproteobacteria</taxon>
        <taxon>Hyphomonadales</taxon>
        <taxon>Hyphomonadaceae</taxon>
        <taxon>Candidatus Viadribacter</taxon>
    </lineage>
</organism>
<dbReference type="EMBL" id="CP013244">
    <property type="protein sequence ID" value="ANP45773.1"/>
    <property type="molecule type" value="Genomic_DNA"/>
</dbReference>
<sequence>MPHMPARCEGFAHAEIRGADHMNYSIRYLNERGVTERSEFLPFETDAAAGDHAQGDKDRHFIVEIWKGDSLLTRTFRDAPKN</sequence>
<dbReference type="InParanoid" id="A0A1B1AGU0"/>
<dbReference type="Proteomes" id="UP000092498">
    <property type="component" value="Chromosome"/>
</dbReference>
<evidence type="ECO:0000313" key="2">
    <source>
        <dbReference type="Proteomes" id="UP000092498"/>
    </source>
</evidence>
<dbReference type="STRING" id="1759059.ATE48_07485"/>
<proteinExistence type="predicted"/>